<name>A0A074LP78_9BACL</name>
<keyword evidence="5 7" id="KW-1133">Transmembrane helix</keyword>
<dbReference type="PANTHER" id="PTHR32322">
    <property type="entry name" value="INNER MEMBRANE TRANSPORTER"/>
    <property type="match status" value="1"/>
</dbReference>
<dbReference type="RefSeq" id="WP_052036447.1">
    <property type="nucleotide sequence ID" value="NZ_JMIR01000024.1"/>
</dbReference>
<keyword evidence="4 7" id="KW-0812">Transmembrane</keyword>
<dbReference type="STRING" id="1157490.EL26_16140"/>
<comment type="caution">
    <text evidence="9">The sequence shown here is derived from an EMBL/GenBank/DDBJ whole genome shotgun (WGS) entry which is preliminary data.</text>
</comment>
<keyword evidence="6 7" id="KW-0472">Membrane</keyword>
<feature type="transmembrane region" description="Helical" evidence="7">
    <location>
        <begin position="83"/>
        <end position="102"/>
    </location>
</feature>
<evidence type="ECO:0000256" key="1">
    <source>
        <dbReference type="ARBA" id="ARBA00004651"/>
    </source>
</evidence>
<evidence type="ECO:0000259" key="8">
    <source>
        <dbReference type="Pfam" id="PF00892"/>
    </source>
</evidence>
<feature type="transmembrane region" description="Helical" evidence="7">
    <location>
        <begin position="51"/>
        <end position="71"/>
    </location>
</feature>
<organism evidence="9 10">
    <name type="scientific">Tumebacillus flagellatus</name>
    <dbReference type="NCBI Taxonomy" id="1157490"/>
    <lineage>
        <taxon>Bacteria</taxon>
        <taxon>Bacillati</taxon>
        <taxon>Bacillota</taxon>
        <taxon>Bacilli</taxon>
        <taxon>Bacillales</taxon>
        <taxon>Alicyclobacillaceae</taxon>
        <taxon>Tumebacillus</taxon>
    </lineage>
</organism>
<dbReference type="OrthoDB" id="9805239at2"/>
<evidence type="ECO:0000256" key="2">
    <source>
        <dbReference type="ARBA" id="ARBA00007362"/>
    </source>
</evidence>
<comment type="subcellular location">
    <subcellularLocation>
        <location evidence="1">Cell membrane</location>
        <topology evidence="1">Multi-pass membrane protein</topology>
    </subcellularLocation>
</comment>
<evidence type="ECO:0000256" key="6">
    <source>
        <dbReference type="ARBA" id="ARBA00023136"/>
    </source>
</evidence>
<feature type="domain" description="EamA" evidence="8">
    <location>
        <begin position="2"/>
        <end position="94"/>
    </location>
</feature>
<dbReference type="PANTHER" id="PTHR32322:SF18">
    <property type="entry name" value="S-ADENOSYLMETHIONINE_S-ADENOSYLHOMOCYSTEINE TRANSPORTER"/>
    <property type="match status" value="1"/>
</dbReference>
<comment type="similarity">
    <text evidence="2">Belongs to the EamA transporter family.</text>
</comment>
<evidence type="ECO:0000256" key="5">
    <source>
        <dbReference type="ARBA" id="ARBA00022989"/>
    </source>
</evidence>
<keyword evidence="3" id="KW-1003">Cell membrane</keyword>
<gene>
    <name evidence="9" type="ORF">EL26_16140</name>
</gene>
<sequence length="160" mass="17857">MLLVPMAHFVERPHWRVVLRRWPLLLCMGLTGSLLYKFTLYEALQFTSATSAAFVQALNPAVLVLFAMIFLRERLHGKQTTGLVVSLIGVLVLLSKGDWNVLLAADYNRGDLLMVAALISLLLGTPITLAQLLGDLMILVGVYFTPRVQNRPILNEEIRS</sequence>
<dbReference type="InterPro" id="IPR000620">
    <property type="entry name" value="EamA_dom"/>
</dbReference>
<dbReference type="GO" id="GO:0005886">
    <property type="term" value="C:plasma membrane"/>
    <property type="evidence" value="ECO:0007669"/>
    <property type="project" value="UniProtKB-SubCell"/>
</dbReference>
<dbReference type="InterPro" id="IPR037185">
    <property type="entry name" value="EmrE-like"/>
</dbReference>
<accession>A0A074LP78</accession>
<dbReference type="Pfam" id="PF00892">
    <property type="entry name" value="EamA"/>
    <property type="match status" value="1"/>
</dbReference>
<keyword evidence="10" id="KW-1185">Reference proteome</keyword>
<dbReference type="Gene3D" id="1.10.3730.20">
    <property type="match status" value="1"/>
</dbReference>
<dbReference type="AlphaFoldDB" id="A0A074LP78"/>
<evidence type="ECO:0000313" key="10">
    <source>
        <dbReference type="Proteomes" id="UP000027931"/>
    </source>
</evidence>
<dbReference type="EMBL" id="JMIR01000024">
    <property type="protein sequence ID" value="KEO82310.1"/>
    <property type="molecule type" value="Genomic_DNA"/>
</dbReference>
<evidence type="ECO:0000256" key="3">
    <source>
        <dbReference type="ARBA" id="ARBA00022475"/>
    </source>
</evidence>
<feature type="transmembrane region" description="Helical" evidence="7">
    <location>
        <begin position="21"/>
        <end position="39"/>
    </location>
</feature>
<protein>
    <recommendedName>
        <fullName evidence="8">EamA domain-containing protein</fullName>
    </recommendedName>
</protein>
<evidence type="ECO:0000256" key="7">
    <source>
        <dbReference type="SAM" id="Phobius"/>
    </source>
</evidence>
<dbReference type="InterPro" id="IPR050638">
    <property type="entry name" value="AA-Vitamin_Transporters"/>
</dbReference>
<dbReference type="eggNOG" id="COG0697">
    <property type="taxonomic scope" value="Bacteria"/>
</dbReference>
<proteinExistence type="inferred from homology"/>
<dbReference type="Proteomes" id="UP000027931">
    <property type="component" value="Unassembled WGS sequence"/>
</dbReference>
<reference evidence="9 10" key="1">
    <citation type="journal article" date="2013" name="Int. J. Syst. Evol. Microbiol.">
        <title>Tumebacillus flagellatus sp. nov., an alpha-amylase/pullulanase-producing bacterium isolated from cassava wastewater.</title>
        <authorList>
            <person name="Wang Q."/>
            <person name="Xie N."/>
            <person name="Qin Y."/>
            <person name="Shen N."/>
            <person name="Zhu J."/>
            <person name="Mi H."/>
            <person name="Huang R."/>
        </authorList>
    </citation>
    <scope>NUCLEOTIDE SEQUENCE [LARGE SCALE GENOMIC DNA]</scope>
    <source>
        <strain evidence="9 10">GST4</strain>
    </source>
</reference>
<evidence type="ECO:0000313" key="9">
    <source>
        <dbReference type="EMBL" id="KEO82310.1"/>
    </source>
</evidence>
<evidence type="ECO:0000256" key="4">
    <source>
        <dbReference type="ARBA" id="ARBA00022692"/>
    </source>
</evidence>
<feature type="transmembrane region" description="Helical" evidence="7">
    <location>
        <begin position="114"/>
        <end position="144"/>
    </location>
</feature>
<dbReference type="SUPFAM" id="SSF103481">
    <property type="entry name" value="Multidrug resistance efflux transporter EmrE"/>
    <property type="match status" value="1"/>
</dbReference>